<name>W9XBN6_9EURO</name>
<sequence length="683" mass="69405">MYGYSIIIVASFARLVLSYAVQPPVAHDRIIRRCDNETHSLFWPYSNGSLTQSPYDPEIHGSAGSGLLTAGPSTGYPIPQPCGGYGGFPCFPTGTNGPTAEATASSDISNASWTQSTANASANTPSQSFDVGPHMTWTAFSPLVQSAISTISETVTASGTSLSGNDSTDSTGFSSATSTDHGSEVSSIQSNPTTSTESSSDVVLTSLTSNATATTLYNHTRTIGSSQPFVSPCRNSLGSSCSFGNATYIPTGSGTGGWGPRWTNASSYPPQSDASPPGTASQDLSELVATITIDLTPSPEEITLTATVNVGGVQTSSRAVGNVTEYTSTTSSATASSQENGLITMTIVVANNSTDILGTQTGSPTNPTSTLVNSSVSEPASTISGDNSSAANVSVSPPPTTEATSGVSVGLFTTLAENSTMTSLNGTLAETATITTPYWSNTTSSAPCTGNTSHSNLLWGDWSLTAPSFTRDNNSSSSVDQTSSSQTVTANNTNTSPESTVATSSSVSSLGFNLSTSESDNLVTPTTLPANTSISSQTLEGSPTLSNSVASPSLNPNASTICLINATVASCPSTAAPWLSTAAVIGTVGGSGGSTLTTSFVSAPNGSFSSAGGPLGQSLVPLKQAQARSVRKDMAHGRPSPTHDGDSASRHKVHLQGLDENVEEGVVKGGPLGWVRGHLADFF</sequence>
<feature type="compositionally biased region" description="Polar residues" evidence="1">
    <location>
        <begin position="263"/>
        <end position="282"/>
    </location>
</feature>
<protein>
    <recommendedName>
        <fullName evidence="5">Ig-like domain-containing protein</fullName>
    </recommendedName>
</protein>
<evidence type="ECO:0000256" key="1">
    <source>
        <dbReference type="SAM" id="MobiDB-lite"/>
    </source>
</evidence>
<feature type="signal peptide" evidence="2">
    <location>
        <begin position="1"/>
        <end position="18"/>
    </location>
</feature>
<dbReference type="GeneID" id="19173117"/>
<dbReference type="Proteomes" id="UP000019478">
    <property type="component" value="Unassembled WGS sequence"/>
</dbReference>
<comment type="caution">
    <text evidence="3">The sequence shown here is derived from an EMBL/GenBank/DDBJ whole genome shotgun (WGS) entry which is preliminary data.</text>
</comment>
<feature type="compositionally biased region" description="Basic and acidic residues" evidence="1">
    <location>
        <begin position="630"/>
        <end position="649"/>
    </location>
</feature>
<feature type="region of interest" description="Disordered" evidence="1">
    <location>
        <begin position="471"/>
        <end position="503"/>
    </location>
</feature>
<evidence type="ECO:0000256" key="2">
    <source>
        <dbReference type="SAM" id="SignalP"/>
    </source>
</evidence>
<feature type="region of interest" description="Disordered" evidence="1">
    <location>
        <begin position="630"/>
        <end position="652"/>
    </location>
</feature>
<evidence type="ECO:0000313" key="4">
    <source>
        <dbReference type="Proteomes" id="UP000019478"/>
    </source>
</evidence>
<feature type="compositionally biased region" description="Polar residues" evidence="1">
    <location>
        <begin position="358"/>
        <end position="386"/>
    </location>
</feature>
<proteinExistence type="predicted"/>
<reference evidence="3 4" key="1">
    <citation type="submission" date="2013-03" db="EMBL/GenBank/DDBJ databases">
        <title>The Genome Sequence of Capronia epimyces CBS 606.96.</title>
        <authorList>
            <consortium name="The Broad Institute Genomics Platform"/>
            <person name="Cuomo C."/>
            <person name="de Hoog S."/>
            <person name="Gorbushina A."/>
            <person name="Walker B."/>
            <person name="Young S.K."/>
            <person name="Zeng Q."/>
            <person name="Gargeya S."/>
            <person name="Fitzgerald M."/>
            <person name="Haas B."/>
            <person name="Abouelleil A."/>
            <person name="Allen A.W."/>
            <person name="Alvarado L."/>
            <person name="Arachchi H.M."/>
            <person name="Berlin A.M."/>
            <person name="Chapman S.B."/>
            <person name="Gainer-Dewar J."/>
            <person name="Goldberg J."/>
            <person name="Griggs A."/>
            <person name="Gujja S."/>
            <person name="Hansen M."/>
            <person name="Howarth C."/>
            <person name="Imamovic A."/>
            <person name="Ireland A."/>
            <person name="Larimer J."/>
            <person name="McCowan C."/>
            <person name="Murphy C."/>
            <person name="Pearson M."/>
            <person name="Poon T.W."/>
            <person name="Priest M."/>
            <person name="Roberts A."/>
            <person name="Saif S."/>
            <person name="Shea T."/>
            <person name="Sisk P."/>
            <person name="Sykes S."/>
            <person name="Wortman J."/>
            <person name="Nusbaum C."/>
            <person name="Birren B."/>
        </authorList>
    </citation>
    <scope>NUCLEOTIDE SEQUENCE [LARGE SCALE GENOMIC DNA]</scope>
    <source>
        <strain evidence="3 4">CBS 606.96</strain>
    </source>
</reference>
<dbReference type="OrthoDB" id="4161851at2759"/>
<feature type="compositionally biased region" description="Low complexity" evidence="1">
    <location>
        <begin position="472"/>
        <end position="488"/>
    </location>
</feature>
<keyword evidence="2" id="KW-0732">Signal</keyword>
<feature type="region of interest" description="Disordered" evidence="1">
    <location>
        <begin position="253"/>
        <end position="282"/>
    </location>
</feature>
<accession>W9XBN6</accession>
<feature type="chain" id="PRO_5004934124" description="Ig-like domain-containing protein" evidence="2">
    <location>
        <begin position="19"/>
        <end position="683"/>
    </location>
</feature>
<dbReference type="EMBL" id="AMGY01000009">
    <property type="protein sequence ID" value="EXJ77872.1"/>
    <property type="molecule type" value="Genomic_DNA"/>
</dbReference>
<gene>
    <name evidence="3" type="ORF">A1O3_09031</name>
</gene>
<dbReference type="HOGENOM" id="CLU_028750_0_0_1"/>
<evidence type="ECO:0000313" key="3">
    <source>
        <dbReference type="EMBL" id="EXJ77872.1"/>
    </source>
</evidence>
<feature type="compositionally biased region" description="Polar residues" evidence="1">
    <location>
        <begin position="157"/>
        <end position="192"/>
    </location>
</feature>
<dbReference type="AlphaFoldDB" id="W9XBN6"/>
<organism evidence="3 4">
    <name type="scientific">Capronia epimyces CBS 606.96</name>
    <dbReference type="NCBI Taxonomy" id="1182542"/>
    <lineage>
        <taxon>Eukaryota</taxon>
        <taxon>Fungi</taxon>
        <taxon>Dikarya</taxon>
        <taxon>Ascomycota</taxon>
        <taxon>Pezizomycotina</taxon>
        <taxon>Eurotiomycetes</taxon>
        <taxon>Chaetothyriomycetidae</taxon>
        <taxon>Chaetothyriales</taxon>
        <taxon>Herpotrichiellaceae</taxon>
        <taxon>Capronia</taxon>
    </lineage>
</organism>
<feature type="region of interest" description="Disordered" evidence="1">
    <location>
        <begin position="157"/>
        <end position="201"/>
    </location>
</feature>
<dbReference type="RefSeq" id="XP_007737317.1">
    <property type="nucleotide sequence ID" value="XM_007739127.1"/>
</dbReference>
<keyword evidence="4" id="KW-1185">Reference proteome</keyword>
<evidence type="ECO:0008006" key="5">
    <source>
        <dbReference type="Google" id="ProtNLM"/>
    </source>
</evidence>
<feature type="region of interest" description="Disordered" evidence="1">
    <location>
        <begin position="358"/>
        <end position="405"/>
    </location>
</feature>